<dbReference type="AlphaFoldDB" id="A0A5B8XDV5"/>
<feature type="region of interest" description="Disordered" evidence="1">
    <location>
        <begin position="1"/>
        <end position="20"/>
    </location>
</feature>
<dbReference type="RefSeq" id="WP_146820713.1">
    <property type="nucleotide sequence ID" value="NZ_CP029077.1"/>
</dbReference>
<evidence type="ECO:0000313" key="3">
    <source>
        <dbReference type="Proteomes" id="UP000321934"/>
    </source>
</evidence>
<proteinExistence type="predicted"/>
<reference evidence="2 3" key="1">
    <citation type="journal article" date="2019" name="ISME J.">
        <title>Deianiraea, an extracellular bacterium associated with the ciliate Paramecium, suggests an alternative scenario for the evolution of Rickettsiales.</title>
        <authorList>
            <person name="Castelli M."/>
            <person name="Sabaneyeva E."/>
            <person name="Lanzoni O."/>
            <person name="Lebedeva N."/>
            <person name="Floriano A.M."/>
            <person name="Gaiarsa S."/>
            <person name="Benken K."/>
            <person name="Modeo L."/>
            <person name="Bandi C."/>
            <person name="Potekhin A."/>
            <person name="Sassera D."/>
            <person name="Petroni G."/>
        </authorList>
    </citation>
    <scope>NUCLEOTIDE SEQUENCE [LARGE SCALE GENOMIC DNA]</scope>
    <source>
        <strain evidence="2">CyL4-1</strain>
    </source>
</reference>
<evidence type="ECO:0000313" key="2">
    <source>
        <dbReference type="EMBL" id="QED23443.1"/>
    </source>
</evidence>
<dbReference type="OrthoDB" id="7165636at2"/>
<gene>
    <name evidence="2" type="ORF">Deia_00651</name>
</gene>
<protein>
    <submittedName>
        <fullName evidence="2">Uncharacterized protein</fullName>
    </submittedName>
</protein>
<organism evidence="2 3">
    <name type="scientific">Candidatus Deianiraea vastatrix</name>
    <dbReference type="NCBI Taxonomy" id="2163644"/>
    <lineage>
        <taxon>Bacteria</taxon>
        <taxon>Pseudomonadati</taxon>
        <taxon>Pseudomonadota</taxon>
        <taxon>Alphaproteobacteria</taxon>
        <taxon>Rickettsiales</taxon>
        <taxon>Candidatus Deianiraeaceae</taxon>
        <taxon>Candidatus Deianiraea</taxon>
    </lineage>
</organism>
<accession>A0A5B8XDV5</accession>
<keyword evidence="3" id="KW-1185">Reference proteome</keyword>
<name>A0A5B8XDV5_9RICK</name>
<dbReference type="Proteomes" id="UP000321934">
    <property type="component" value="Chromosome"/>
</dbReference>
<evidence type="ECO:0000256" key="1">
    <source>
        <dbReference type="SAM" id="MobiDB-lite"/>
    </source>
</evidence>
<sequence>MNKKKDAKKYSVSTSDSPPSEPGFVDDMLVTRSDVSLWRAVVMQAIVDCYTLSKRTENQNARLEAIKWISSGNRDFLKVCQYADLDPYYVIKKTRHAISNRGQWRNDIHKKKRLNETDHGTFVNKVEFLNNELFNTGK</sequence>
<dbReference type="EMBL" id="CP029077">
    <property type="protein sequence ID" value="QED23443.1"/>
    <property type="molecule type" value="Genomic_DNA"/>
</dbReference>